<evidence type="ECO:0000256" key="5">
    <source>
        <dbReference type="ARBA" id="ARBA00022917"/>
    </source>
</evidence>
<dbReference type="Gene3D" id="2.40.30.10">
    <property type="entry name" value="Translation factors"/>
    <property type="match status" value="1"/>
</dbReference>
<dbReference type="Gene3D" id="3.40.50.300">
    <property type="entry name" value="P-loop containing nucleotide triphosphate hydrolases"/>
    <property type="match status" value="1"/>
</dbReference>
<evidence type="ECO:0000256" key="3">
    <source>
        <dbReference type="ARBA" id="ARBA00022490"/>
    </source>
</evidence>
<dbReference type="CDD" id="cd04171">
    <property type="entry name" value="SelB"/>
    <property type="match status" value="1"/>
</dbReference>
<dbReference type="PANTHER" id="PTHR43721">
    <property type="entry name" value="ELONGATION FACTOR TU-RELATED"/>
    <property type="match status" value="1"/>
</dbReference>
<dbReference type="EMBL" id="CP158367">
    <property type="protein sequence ID" value="XBX74579.1"/>
    <property type="molecule type" value="Genomic_DNA"/>
</dbReference>
<dbReference type="InterPro" id="IPR004161">
    <property type="entry name" value="EFTu-like_2"/>
</dbReference>
<sequence length="636" mass="71137">MENKHIVIGTSGHVDHGKTSLIKSLTGVDTDRLKEEQSRGITIQLGFTYFELPNGDKAGIVDVPGHERFVRNMLAGVGGLDVVLLVVAADEGVMPQTREHLDILRLLHVENGIIVITKKDLVDDELLELAKDDILEEVAGTFLEDAPVAMVSTYTQEGIDDLKLLITETVKNAKKPEPKNFFRLPIDRSFSLKGIGTVVTGTLKDGIVKVGDTVEVFPGEINGKVRQIQVHKAPVHEAYLGQRVAINIAGLEKEQLSLGSMLATKNYFSPKNKVNCKLNLLENCSKVKTGTMVRLHVGTQESIGRLVLLDQEEINGGESSFCQIRLKEKVVVAKDDPFVIRAMSPVTTIGGGKVLGATNKRIKRYDEKALNGLKIRDEKPLLEVVKQVVEEQGVYGITLQELSKELQQSNDEIRSCILTLRKRGDIVLLDSDEYVAISEKNLKTLSENMANFLQKYHQNNPFRWGVNKEELKHNLDIELSNKRLSDLLSVLTYRGKIKTDGLFVKLCDFEVTLTEEQRQNIEMVMEILDNGAFQPPPKKELPLDKNLWDYLYQSNRIVRISDDMVISKEVLSNGVKKLIKLIKDNPQGITLAQCRDLFNTSRKYVVPILEYLDGEGITKRVGDLRILGSKGKEINL</sequence>
<evidence type="ECO:0000256" key="7">
    <source>
        <dbReference type="ARBA" id="ARBA00025526"/>
    </source>
</evidence>
<name>A0AAU7VKB2_9FIRM</name>
<keyword evidence="9" id="KW-0175">Coiled coil</keyword>
<dbReference type="RefSeq" id="WP_350343331.1">
    <property type="nucleotide sequence ID" value="NZ_CP158367.1"/>
</dbReference>
<dbReference type="InterPro" id="IPR000795">
    <property type="entry name" value="T_Tr_GTP-bd_dom"/>
</dbReference>
<dbReference type="PROSITE" id="PS00301">
    <property type="entry name" value="G_TR_1"/>
    <property type="match status" value="1"/>
</dbReference>
<dbReference type="InterPro" id="IPR005225">
    <property type="entry name" value="Small_GTP-bd"/>
</dbReference>
<comment type="function">
    <text evidence="7">Translation factor necessary for the incorporation of selenocysteine into proteins. It probably replaces EF-Tu for the insertion of selenocysteine directed by the UGA codon. SelB binds GTP and GDP.</text>
</comment>
<dbReference type="InterPro" id="IPR004535">
    <property type="entry name" value="Transl_elong_SelB"/>
</dbReference>
<dbReference type="InterPro" id="IPR009000">
    <property type="entry name" value="Transl_B-barrel_sf"/>
</dbReference>
<dbReference type="InterPro" id="IPR031157">
    <property type="entry name" value="G_TR_CS"/>
</dbReference>
<evidence type="ECO:0000256" key="9">
    <source>
        <dbReference type="SAM" id="Coils"/>
    </source>
</evidence>
<keyword evidence="6" id="KW-0342">GTP-binding</keyword>
<dbReference type="SUPFAM" id="SSF52540">
    <property type="entry name" value="P-loop containing nucleoside triphosphate hydrolases"/>
    <property type="match status" value="1"/>
</dbReference>
<keyword evidence="5" id="KW-0648">Protein biosynthesis</keyword>
<evidence type="ECO:0000259" key="10">
    <source>
        <dbReference type="PROSITE" id="PS51722"/>
    </source>
</evidence>
<dbReference type="Pfam" id="PF25461">
    <property type="entry name" value="Beta-barrel_SelB"/>
    <property type="match status" value="1"/>
</dbReference>
<dbReference type="CDD" id="cd03696">
    <property type="entry name" value="SelB_II"/>
    <property type="match status" value="1"/>
</dbReference>
<keyword evidence="11" id="KW-0251">Elongation factor</keyword>
<dbReference type="InterPro" id="IPR015190">
    <property type="entry name" value="Elong_fac_SelB-wing-hlx_typ-2"/>
</dbReference>
<dbReference type="Gene3D" id="1.10.10.10">
    <property type="entry name" value="Winged helix-like DNA-binding domain superfamily/Winged helix DNA-binding domain"/>
    <property type="match status" value="1"/>
</dbReference>
<dbReference type="PRINTS" id="PR00315">
    <property type="entry name" value="ELONGATNFCT"/>
</dbReference>
<feature type="coiled-coil region" evidence="9">
    <location>
        <begin position="399"/>
        <end position="455"/>
    </location>
</feature>
<proteinExistence type="predicted"/>
<dbReference type="Gene3D" id="1.10.10.2770">
    <property type="match status" value="1"/>
</dbReference>
<evidence type="ECO:0000256" key="1">
    <source>
        <dbReference type="ARBA" id="ARBA00004496"/>
    </source>
</evidence>
<keyword evidence="4" id="KW-0547">Nucleotide-binding</keyword>
<comment type="subcellular location">
    <subcellularLocation>
        <location evidence="1">Cytoplasm</location>
    </subcellularLocation>
</comment>
<dbReference type="AlphaFoldDB" id="A0AAU7VKB2"/>
<accession>A0AAU7VKB2</accession>
<dbReference type="GO" id="GO:0003746">
    <property type="term" value="F:translation elongation factor activity"/>
    <property type="evidence" value="ECO:0007669"/>
    <property type="project" value="UniProtKB-KW"/>
</dbReference>
<dbReference type="Pfam" id="PF03144">
    <property type="entry name" value="GTP_EFTU_D2"/>
    <property type="match status" value="1"/>
</dbReference>
<dbReference type="GO" id="GO:0003723">
    <property type="term" value="F:RNA binding"/>
    <property type="evidence" value="ECO:0007669"/>
    <property type="project" value="InterPro"/>
</dbReference>
<dbReference type="InterPro" id="IPR057335">
    <property type="entry name" value="Beta-barrel_SelB"/>
</dbReference>
<protein>
    <recommendedName>
        <fullName evidence="2">Selenocysteine-specific elongation factor</fullName>
    </recommendedName>
    <alternativeName>
        <fullName evidence="8">SelB translation factor</fullName>
    </alternativeName>
</protein>
<evidence type="ECO:0000313" key="11">
    <source>
        <dbReference type="EMBL" id="XBX74579.1"/>
    </source>
</evidence>
<dbReference type="GO" id="GO:0005525">
    <property type="term" value="F:GTP binding"/>
    <property type="evidence" value="ECO:0007669"/>
    <property type="project" value="UniProtKB-KW"/>
</dbReference>
<dbReference type="Pfam" id="PF00009">
    <property type="entry name" value="GTP_EFTU"/>
    <property type="match status" value="1"/>
</dbReference>
<evidence type="ECO:0000256" key="2">
    <source>
        <dbReference type="ARBA" id="ARBA00015953"/>
    </source>
</evidence>
<dbReference type="PANTHER" id="PTHR43721:SF11">
    <property type="entry name" value="SELENOCYSTEINE-SPECIFIC ELONGATION FACTOR"/>
    <property type="match status" value="1"/>
</dbReference>
<evidence type="ECO:0000256" key="4">
    <source>
        <dbReference type="ARBA" id="ARBA00022741"/>
    </source>
</evidence>
<dbReference type="InterPro" id="IPR015191">
    <property type="entry name" value="SelB_WHD4"/>
</dbReference>
<dbReference type="CDD" id="cd15491">
    <property type="entry name" value="selB_III"/>
    <property type="match status" value="1"/>
</dbReference>
<dbReference type="Pfam" id="PF09106">
    <property type="entry name" value="WHD_2nd_SelB"/>
    <property type="match status" value="1"/>
</dbReference>
<dbReference type="NCBIfam" id="TIGR00475">
    <property type="entry name" value="selB"/>
    <property type="match status" value="1"/>
</dbReference>
<dbReference type="InterPro" id="IPR050055">
    <property type="entry name" value="EF-Tu_GTPase"/>
</dbReference>
<dbReference type="SUPFAM" id="SSF50447">
    <property type="entry name" value="Translation proteins"/>
    <property type="match status" value="1"/>
</dbReference>
<reference evidence="11" key="1">
    <citation type="journal article" date="2013" name="Extremophiles">
        <title>Proteinivorax tanatarense gen. nov., sp. nov., an anaerobic, haloalkaliphilic, proteolytic bacterium isolated from a decaying algal bloom, and proposal of Proteinivoraceae fam. nov.</title>
        <authorList>
            <person name="Kevbrin V."/>
            <person name="Boltyanskaya Y."/>
            <person name="Zhilina T."/>
            <person name="Kolganova T."/>
            <person name="Lavrentjeva E."/>
            <person name="Kuznetsov B."/>
        </authorList>
    </citation>
    <scope>NUCLEOTIDE SEQUENCE</scope>
    <source>
        <strain evidence="11">Z-910T</strain>
    </source>
</reference>
<dbReference type="PROSITE" id="PS51722">
    <property type="entry name" value="G_TR_2"/>
    <property type="match status" value="1"/>
</dbReference>
<dbReference type="SUPFAM" id="SSF50465">
    <property type="entry name" value="EF-Tu/eEF-1alpha/eIF2-gamma C-terminal domain"/>
    <property type="match status" value="1"/>
</dbReference>
<evidence type="ECO:0000256" key="8">
    <source>
        <dbReference type="ARBA" id="ARBA00031615"/>
    </source>
</evidence>
<dbReference type="InterPro" id="IPR009001">
    <property type="entry name" value="Transl_elong_EF1A/Init_IF2_C"/>
</dbReference>
<feature type="domain" description="Tr-type G" evidence="10">
    <location>
        <begin position="3"/>
        <end position="177"/>
    </location>
</feature>
<gene>
    <name evidence="11" type="primary">selB</name>
    <name evidence="11" type="ORF">PRVXT_002628</name>
</gene>
<dbReference type="InterPro" id="IPR036388">
    <property type="entry name" value="WH-like_DNA-bd_sf"/>
</dbReference>
<evidence type="ECO:0000256" key="6">
    <source>
        <dbReference type="ARBA" id="ARBA00023134"/>
    </source>
</evidence>
<reference evidence="11" key="2">
    <citation type="submission" date="2024-06" db="EMBL/GenBank/DDBJ databases">
        <authorList>
            <person name="Petrova K.O."/>
            <person name="Toshchakov S.V."/>
            <person name="Boltjanskaja Y.V."/>
            <person name="Kevbrin V."/>
        </authorList>
    </citation>
    <scope>NUCLEOTIDE SEQUENCE</scope>
    <source>
        <strain evidence="11">Z-910T</strain>
    </source>
</reference>
<dbReference type="NCBIfam" id="TIGR00231">
    <property type="entry name" value="small_GTP"/>
    <property type="match status" value="1"/>
</dbReference>
<dbReference type="GO" id="GO:0005737">
    <property type="term" value="C:cytoplasm"/>
    <property type="evidence" value="ECO:0007669"/>
    <property type="project" value="UniProtKB-SubCell"/>
</dbReference>
<keyword evidence="3" id="KW-0963">Cytoplasm</keyword>
<dbReference type="InterPro" id="IPR027417">
    <property type="entry name" value="P-loop_NTPase"/>
</dbReference>
<dbReference type="SUPFAM" id="SSF46785">
    <property type="entry name" value="Winged helix' DNA-binding domain"/>
    <property type="match status" value="2"/>
</dbReference>
<dbReference type="Pfam" id="PF09107">
    <property type="entry name" value="WHD_3rd_SelB"/>
    <property type="match status" value="1"/>
</dbReference>
<dbReference type="GO" id="GO:0003924">
    <property type="term" value="F:GTPase activity"/>
    <property type="evidence" value="ECO:0007669"/>
    <property type="project" value="InterPro"/>
</dbReference>
<organism evidence="11">
    <name type="scientific">Proteinivorax tanatarense</name>
    <dbReference type="NCBI Taxonomy" id="1260629"/>
    <lineage>
        <taxon>Bacteria</taxon>
        <taxon>Bacillati</taxon>
        <taxon>Bacillota</taxon>
        <taxon>Clostridia</taxon>
        <taxon>Eubacteriales</taxon>
        <taxon>Proteinivoracaceae</taxon>
        <taxon>Proteinivorax</taxon>
    </lineage>
</organism>
<dbReference type="InterPro" id="IPR036390">
    <property type="entry name" value="WH_DNA-bd_sf"/>
</dbReference>
<dbReference type="GO" id="GO:0001514">
    <property type="term" value="P:selenocysteine incorporation"/>
    <property type="evidence" value="ECO:0007669"/>
    <property type="project" value="InterPro"/>
</dbReference>